<dbReference type="AlphaFoldDB" id="A0A7I8IJ78"/>
<keyword evidence="1" id="KW-0472">Membrane</keyword>
<evidence type="ECO:0000256" key="1">
    <source>
        <dbReference type="SAM" id="Phobius"/>
    </source>
</evidence>
<evidence type="ECO:0000313" key="2">
    <source>
        <dbReference type="EMBL" id="CAA2618232.1"/>
    </source>
</evidence>
<gene>
    <name evidence="2" type="ORF">SI7747_04004399</name>
</gene>
<dbReference type="Proteomes" id="UP001189122">
    <property type="component" value="Unassembled WGS sequence"/>
</dbReference>
<evidence type="ECO:0000313" key="3">
    <source>
        <dbReference type="Proteomes" id="UP001189122"/>
    </source>
</evidence>
<sequence>MNIMKLERRGFGEDQKRGGRLGGSLRVTATMRLGGAVQGPVGDVPGTLRRGVHGEAPAPLPSTLPGSFINVKYLTRFRGASHLRLARFTETFGVMLEGRVAHQAGIDALISALVFEVQMERLWGREEEREGILHGIEEERFLLQSSEETEQEELLLILVPAMLIGMSVPLPGFYVLE</sequence>
<dbReference type="EMBL" id="CACRZD030000004">
    <property type="protein sequence ID" value="CAA6657949.1"/>
    <property type="molecule type" value="Genomic_DNA"/>
</dbReference>
<dbReference type="InterPro" id="IPR012337">
    <property type="entry name" value="RNaseH-like_sf"/>
</dbReference>
<keyword evidence="1" id="KW-1133">Transmembrane helix</keyword>
<proteinExistence type="predicted"/>
<dbReference type="EMBL" id="LR743591">
    <property type="protein sequence ID" value="CAA2618232.1"/>
    <property type="molecule type" value="Genomic_DNA"/>
</dbReference>
<accession>A0A7I8IJ78</accession>
<organism evidence="2">
    <name type="scientific">Spirodela intermedia</name>
    <name type="common">Intermediate duckweed</name>
    <dbReference type="NCBI Taxonomy" id="51605"/>
    <lineage>
        <taxon>Eukaryota</taxon>
        <taxon>Viridiplantae</taxon>
        <taxon>Streptophyta</taxon>
        <taxon>Embryophyta</taxon>
        <taxon>Tracheophyta</taxon>
        <taxon>Spermatophyta</taxon>
        <taxon>Magnoliopsida</taxon>
        <taxon>Liliopsida</taxon>
        <taxon>Araceae</taxon>
        <taxon>Lemnoideae</taxon>
        <taxon>Spirodela</taxon>
    </lineage>
</organism>
<keyword evidence="3" id="KW-1185">Reference proteome</keyword>
<name>A0A7I8IJ78_SPIIN</name>
<feature type="transmembrane region" description="Helical" evidence="1">
    <location>
        <begin position="154"/>
        <end position="176"/>
    </location>
</feature>
<dbReference type="SUPFAM" id="SSF53098">
    <property type="entry name" value="Ribonuclease H-like"/>
    <property type="match status" value="1"/>
</dbReference>
<keyword evidence="1" id="KW-0812">Transmembrane</keyword>
<reference evidence="2 3" key="1">
    <citation type="submission" date="2019-12" db="EMBL/GenBank/DDBJ databases">
        <authorList>
            <person name="Scholz U."/>
            <person name="Mascher M."/>
            <person name="Fiebig A."/>
        </authorList>
    </citation>
    <scope>NUCLEOTIDE SEQUENCE</scope>
</reference>
<protein>
    <submittedName>
        <fullName evidence="2">Uncharacterized protein</fullName>
    </submittedName>
</protein>